<sequence>MFCSTLRRRASFSSAITTLTATGGLNLRENTLNTHDLAIPLPRAGSTTTDAPRILRVLLLSPTSTTTTALPATLTRIQHFAALNGSLDSIIVFLLNAPTTSNPPTDHPTPLHAYTHLSATLFTDSSIADLPLLPLSSLASLAALLKTYITANSAARATQNFRARRGDAFNTALDLLPWCTANAARAPLGEDEINVLTDLFGSVGELAKCAVEAVKREGEGEWYGDERIGVMMGLLGREVTDDVLEFWREEWVAE</sequence>
<dbReference type="Proteomes" id="UP001165186">
    <property type="component" value="Unassembled WGS sequence"/>
</dbReference>
<reference evidence="1" key="1">
    <citation type="submission" date="2024-09" db="EMBL/GenBank/DDBJ databases">
        <title>Draft Genome Sequences of Neofusicoccum parvum.</title>
        <authorList>
            <person name="Ashida A."/>
            <person name="Camagna M."/>
            <person name="Tanaka A."/>
            <person name="Takemoto D."/>
        </authorList>
    </citation>
    <scope>NUCLEOTIDE SEQUENCE</scope>
    <source>
        <strain evidence="1">PPO83</strain>
    </source>
</reference>
<name>A0ACB5RPL6_9PEZI</name>
<evidence type="ECO:0000313" key="1">
    <source>
        <dbReference type="EMBL" id="GME22458.1"/>
    </source>
</evidence>
<organism evidence="1 2">
    <name type="scientific">Neofusicoccum parvum</name>
    <dbReference type="NCBI Taxonomy" id="310453"/>
    <lineage>
        <taxon>Eukaryota</taxon>
        <taxon>Fungi</taxon>
        <taxon>Dikarya</taxon>
        <taxon>Ascomycota</taxon>
        <taxon>Pezizomycotina</taxon>
        <taxon>Dothideomycetes</taxon>
        <taxon>Dothideomycetes incertae sedis</taxon>
        <taxon>Botryosphaeriales</taxon>
        <taxon>Botryosphaeriaceae</taxon>
        <taxon>Neofusicoccum</taxon>
    </lineage>
</organism>
<dbReference type="EMBL" id="BSXG01000002">
    <property type="protein sequence ID" value="GME22458.1"/>
    <property type="molecule type" value="Genomic_DNA"/>
</dbReference>
<comment type="caution">
    <text evidence="1">The sequence shown here is derived from an EMBL/GenBank/DDBJ whole genome shotgun (WGS) entry which is preliminary data.</text>
</comment>
<protein>
    <submittedName>
        <fullName evidence="1">Uncharacterized protein</fullName>
    </submittedName>
</protein>
<gene>
    <name evidence="1" type="primary">g10313</name>
    <name evidence="1" type="ORF">NpPPO83_00010313</name>
</gene>
<keyword evidence="2" id="KW-1185">Reference proteome</keyword>
<proteinExistence type="predicted"/>
<accession>A0ACB5RPL6</accession>
<evidence type="ECO:0000313" key="2">
    <source>
        <dbReference type="Proteomes" id="UP001165186"/>
    </source>
</evidence>